<proteinExistence type="inferred from homology"/>
<keyword evidence="3 4" id="KW-0687">Ribonucleoprotein</keyword>
<dbReference type="SUPFAM" id="SSF52080">
    <property type="entry name" value="Ribosomal proteins L15p and L18e"/>
    <property type="match status" value="1"/>
</dbReference>
<dbReference type="GO" id="GO:0006412">
    <property type="term" value="P:translation"/>
    <property type="evidence" value="ECO:0007669"/>
    <property type="project" value="UniProtKB-UniRule"/>
</dbReference>
<accession>A0A2M7RDG9</accession>
<dbReference type="Pfam" id="PF00828">
    <property type="entry name" value="Ribosomal_L27A"/>
    <property type="match status" value="1"/>
</dbReference>
<evidence type="ECO:0000256" key="3">
    <source>
        <dbReference type="ARBA" id="ARBA00023274"/>
    </source>
</evidence>
<dbReference type="GO" id="GO:0015934">
    <property type="term" value="C:large ribosomal subunit"/>
    <property type="evidence" value="ECO:0007669"/>
    <property type="project" value="InterPro"/>
</dbReference>
<dbReference type="HAMAP" id="MF_01341">
    <property type="entry name" value="Ribosomal_uL15"/>
    <property type="match status" value="1"/>
</dbReference>
<reference evidence="9" key="1">
    <citation type="submission" date="2017-09" db="EMBL/GenBank/DDBJ databases">
        <title>Depth-based differentiation of microbial function through sediment-hosted aquifers and enrichment of novel symbionts in the deep terrestrial subsurface.</title>
        <authorList>
            <person name="Probst A.J."/>
            <person name="Ladd B."/>
            <person name="Jarett J.K."/>
            <person name="Geller-Mcgrath D.E."/>
            <person name="Sieber C.M.K."/>
            <person name="Emerson J.B."/>
            <person name="Anantharaman K."/>
            <person name="Thomas B.C."/>
            <person name="Malmstrom R."/>
            <person name="Stieglmeier M."/>
            <person name="Klingl A."/>
            <person name="Woyke T."/>
            <person name="Ryan C.M."/>
            <person name="Banfield J.F."/>
        </authorList>
    </citation>
    <scope>NUCLEOTIDE SEQUENCE [LARGE SCALE GENOMIC DNA]</scope>
</reference>
<feature type="region of interest" description="Disordered" evidence="6">
    <location>
        <begin position="158"/>
        <end position="186"/>
    </location>
</feature>
<protein>
    <recommendedName>
        <fullName evidence="4">Large ribosomal subunit protein uL15</fullName>
    </recommendedName>
</protein>
<feature type="region of interest" description="Disordered" evidence="6">
    <location>
        <begin position="1"/>
        <end position="53"/>
    </location>
</feature>
<dbReference type="Proteomes" id="UP000228689">
    <property type="component" value="Unassembled WGS sequence"/>
</dbReference>
<dbReference type="InterPro" id="IPR001196">
    <property type="entry name" value="Ribosomal_uL15_CS"/>
</dbReference>
<dbReference type="InterPro" id="IPR005749">
    <property type="entry name" value="Ribosomal_uL15_bac-type"/>
</dbReference>
<organism evidence="8 9">
    <name type="scientific">Candidatus Komeilibacteria bacterium CG_4_10_14_0_8_um_filter_37_78</name>
    <dbReference type="NCBI Taxonomy" id="1974471"/>
    <lineage>
        <taxon>Bacteria</taxon>
        <taxon>Candidatus Komeiliibacteriota</taxon>
    </lineage>
</organism>
<evidence type="ECO:0000256" key="6">
    <source>
        <dbReference type="SAM" id="MobiDB-lite"/>
    </source>
</evidence>
<dbReference type="InterPro" id="IPR030878">
    <property type="entry name" value="Ribosomal_uL15"/>
</dbReference>
<dbReference type="GO" id="GO:0003735">
    <property type="term" value="F:structural constituent of ribosome"/>
    <property type="evidence" value="ECO:0007669"/>
    <property type="project" value="InterPro"/>
</dbReference>
<dbReference type="EMBL" id="PFMC01000056">
    <property type="protein sequence ID" value="PIY94813.1"/>
    <property type="molecule type" value="Genomic_DNA"/>
</dbReference>
<dbReference type="GO" id="GO:0019843">
    <property type="term" value="F:rRNA binding"/>
    <property type="evidence" value="ECO:0007669"/>
    <property type="project" value="UniProtKB-UniRule"/>
</dbReference>
<dbReference type="InterPro" id="IPR036227">
    <property type="entry name" value="Ribosomal_uL15/eL18_sf"/>
</dbReference>
<dbReference type="PANTHER" id="PTHR12934:SF11">
    <property type="entry name" value="LARGE RIBOSOMAL SUBUNIT PROTEIN UL15M"/>
    <property type="match status" value="1"/>
</dbReference>
<evidence type="ECO:0000256" key="4">
    <source>
        <dbReference type="HAMAP-Rule" id="MF_01341"/>
    </source>
</evidence>
<dbReference type="AlphaFoldDB" id="A0A2M7RDG9"/>
<dbReference type="NCBIfam" id="TIGR01071">
    <property type="entry name" value="rplO_bact"/>
    <property type="match status" value="1"/>
</dbReference>
<evidence type="ECO:0000259" key="7">
    <source>
        <dbReference type="Pfam" id="PF00828"/>
    </source>
</evidence>
<dbReference type="PANTHER" id="PTHR12934">
    <property type="entry name" value="50S RIBOSOMAL PROTEIN L15"/>
    <property type="match status" value="1"/>
</dbReference>
<feature type="compositionally biased region" description="Gly residues" evidence="6">
    <location>
        <begin position="28"/>
        <end position="40"/>
    </location>
</feature>
<evidence type="ECO:0000313" key="9">
    <source>
        <dbReference type="Proteomes" id="UP000228689"/>
    </source>
</evidence>
<evidence type="ECO:0000256" key="1">
    <source>
        <dbReference type="ARBA" id="ARBA00007320"/>
    </source>
</evidence>
<comment type="similarity">
    <text evidence="1 4 5">Belongs to the universal ribosomal protein uL15 family.</text>
</comment>
<dbReference type="PROSITE" id="PS00475">
    <property type="entry name" value="RIBOSOMAL_L15"/>
    <property type="match status" value="1"/>
</dbReference>
<dbReference type="Gene3D" id="3.100.10.10">
    <property type="match status" value="1"/>
</dbReference>
<evidence type="ECO:0000313" key="8">
    <source>
        <dbReference type="EMBL" id="PIY94813.1"/>
    </source>
</evidence>
<comment type="caution">
    <text evidence="8">The sequence shown here is derived from an EMBL/GenBank/DDBJ whole genome shotgun (WGS) entry which is preliminary data.</text>
</comment>
<keyword evidence="4" id="KW-0694">RNA-binding</keyword>
<name>A0A2M7RDG9_9BACT</name>
<evidence type="ECO:0000256" key="2">
    <source>
        <dbReference type="ARBA" id="ARBA00022980"/>
    </source>
</evidence>
<sequence>MTKELLGLHNLESNPKARKTKIRRGRGNSSGKGNYSGRGMKGQKSRSGGKGGLKVRGLRSYLLRIPKSKGFKSKRATFVPINLDLLEKYYIEGELVSLKSLAKKELIPVGEKNVKILGTGKLTKKLRIKIDALSGSAKKAIIDLGGEILTSKKEAASVKSKKNEKTKVADEKKIEKEPVKAKSEVK</sequence>
<dbReference type="InterPro" id="IPR021131">
    <property type="entry name" value="Ribosomal_uL15/eL18"/>
</dbReference>
<keyword evidence="2 4" id="KW-0689">Ribosomal protein</keyword>
<comment type="subunit">
    <text evidence="4">Part of the 50S ribosomal subunit.</text>
</comment>
<gene>
    <name evidence="4 8" type="primary">rplO</name>
    <name evidence="8" type="ORF">COY67_01950</name>
</gene>
<comment type="function">
    <text evidence="4">Binds to the 23S rRNA.</text>
</comment>
<keyword evidence="4" id="KW-0699">rRNA-binding</keyword>
<feature type="compositionally biased region" description="Basic residues" evidence="6">
    <location>
        <begin position="16"/>
        <end position="26"/>
    </location>
</feature>
<feature type="domain" description="Large ribosomal subunit protein uL15/eL18" evidence="7">
    <location>
        <begin position="80"/>
        <end position="148"/>
    </location>
</feature>
<evidence type="ECO:0000256" key="5">
    <source>
        <dbReference type="RuleBase" id="RU003888"/>
    </source>
</evidence>